<organism evidence="4 5">
    <name type="scientific">Amedibacillus dolichus</name>
    <dbReference type="NCBI Taxonomy" id="31971"/>
    <lineage>
        <taxon>Bacteria</taxon>
        <taxon>Bacillati</taxon>
        <taxon>Bacillota</taxon>
        <taxon>Erysipelotrichia</taxon>
        <taxon>Erysipelotrichales</taxon>
        <taxon>Erysipelotrichaceae</taxon>
        <taxon>Amedibacillus</taxon>
    </lineage>
</organism>
<evidence type="ECO:0000256" key="3">
    <source>
        <dbReference type="SAM" id="SignalP"/>
    </source>
</evidence>
<evidence type="ECO:0000256" key="1">
    <source>
        <dbReference type="SAM" id="MobiDB-lite"/>
    </source>
</evidence>
<keyword evidence="2" id="KW-1133">Transmembrane helix</keyword>
<feature type="transmembrane region" description="Helical" evidence="2">
    <location>
        <begin position="499"/>
        <end position="522"/>
    </location>
</feature>
<keyword evidence="2" id="KW-0812">Transmembrane</keyword>
<keyword evidence="3" id="KW-0732">Signal</keyword>
<gene>
    <name evidence="4" type="ORF">QUV96_00625</name>
</gene>
<protein>
    <recommendedName>
        <fullName evidence="6">Carbohydrate-binding domain-containing protein</fullName>
    </recommendedName>
</protein>
<reference evidence="4 5" key="2">
    <citation type="submission" date="2023-06" db="EMBL/GenBank/DDBJ databases">
        <title>Identification and characterization of horizontal gene transfer across gut microbiota members of farm animals based on homology search.</title>
        <authorList>
            <person name="Schwarzerova J."/>
            <person name="Nykrynova M."/>
            <person name="Jureckova K."/>
            <person name="Cejkova D."/>
            <person name="Rychlik I."/>
        </authorList>
    </citation>
    <scope>NUCLEOTIDE SEQUENCE [LARGE SCALE GENOMIC DNA]</scope>
    <source>
        <strain evidence="4 5">ET39</strain>
    </source>
</reference>
<keyword evidence="5" id="KW-1185">Reference proteome</keyword>
<feature type="region of interest" description="Disordered" evidence="1">
    <location>
        <begin position="465"/>
        <end position="501"/>
    </location>
</feature>
<comment type="caution">
    <text evidence="4">The sequence shown here is derived from an EMBL/GenBank/DDBJ whole genome shotgun (WGS) entry which is preliminary data.</text>
</comment>
<evidence type="ECO:0008006" key="6">
    <source>
        <dbReference type="Google" id="ProtNLM"/>
    </source>
</evidence>
<evidence type="ECO:0000313" key="5">
    <source>
        <dbReference type="Proteomes" id="UP001529340"/>
    </source>
</evidence>
<dbReference type="Proteomes" id="UP001529340">
    <property type="component" value="Unassembled WGS sequence"/>
</dbReference>
<evidence type="ECO:0000313" key="4">
    <source>
        <dbReference type="EMBL" id="MDM8156137.1"/>
    </source>
</evidence>
<feature type="chain" id="PRO_5046669770" description="Carbohydrate-binding domain-containing protein" evidence="3">
    <location>
        <begin position="20"/>
        <end position="529"/>
    </location>
</feature>
<reference evidence="5" key="1">
    <citation type="submission" date="2023-06" db="EMBL/GenBank/DDBJ databases">
        <title>Identification and characterization of horizontal gene transfer across gut microbiota members of farm animals based on homology search.</title>
        <authorList>
            <person name="Zeman M."/>
            <person name="Kubasova T."/>
            <person name="Jahodarova E."/>
            <person name="Nykrynova M."/>
            <person name="Rychlik I."/>
        </authorList>
    </citation>
    <scope>NUCLEOTIDE SEQUENCE [LARGE SCALE GENOMIC DNA]</scope>
    <source>
        <strain evidence="5">ET39</strain>
    </source>
</reference>
<evidence type="ECO:0000256" key="2">
    <source>
        <dbReference type="SAM" id="Phobius"/>
    </source>
</evidence>
<sequence>MKKIFALFLSMLLFASVYGAVPVAAAQEHILYVGDGGSADLQEAFDATAEHETTTIQLTQDLLVDTVATLPQGKSVILDLNGHSIRVNDVNFTGRPLVNRGTMVITGNGRIDASIAEQGGYGAIDNYGTMPIENGHFTGAVDASGATVRNRGDAQLTIEGGTFDGGTSILYNEGIATVHDGSFIGSSCSACNPSAWAYSIQSHQASGAAQPQLYFYDGTVIGVQGAFSTSAGYSEIHDGHFETVACPTHGVTSSFYPLYIAGESGEVKTNVYGGEFKAAYRYAAYIGNSNDGGIKEDAIANFHGGTFISGAGVQDTVHVDQALGGLTVTGGTYQHSDGSAYDIRAYYPAGSEDAYMQNADGTVVHDHRSVAVFTEAKAPTCTQDGNIAYWYCPTCDRYFSDAEMTTEIAKDAIVVAAHHEAIHVEAKAPTATADGHIEYWYCGRCGTYFADEALTRTIRQEETILAATGEETPSTPDDGPRPSDDAKQPTEDPADPSTAVAAAGMGSAVMAVLSAGIAVVLWRKRSLSR</sequence>
<proteinExistence type="predicted"/>
<dbReference type="EMBL" id="JAUDCG010000002">
    <property type="protein sequence ID" value="MDM8156137.1"/>
    <property type="molecule type" value="Genomic_DNA"/>
</dbReference>
<feature type="compositionally biased region" description="Basic and acidic residues" evidence="1">
    <location>
        <begin position="478"/>
        <end position="490"/>
    </location>
</feature>
<dbReference type="RefSeq" id="WP_289606610.1">
    <property type="nucleotide sequence ID" value="NZ_JAUDCG010000002.1"/>
</dbReference>
<name>A0ABT7U922_9FIRM</name>
<accession>A0ABT7U922</accession>
<feature type="signal peptide" evidence="3">
    <location>
        <begin position="1"/>
        <end position="19"/>
    </location>
</feature>
<keyword evidence="2" id="KW-0472">Membrane</keyword>